<keyword evidence="5" id="KW-0325">Glycoprotein</keyword>
<protein>
    <recommendedName>
        <fullName evidence="7">Ig-like domain-containing protein</fullName>
    </recommendedName>
</protein>
<keyword evidence="2 6" id="KW-0812">Transmembrane</keyword>
<keyword evidence="3 6" id="KW-1133">Transmembrane helix</keyword>
<evidence type="ECO:0000256" key="5">
    <source>
        <dbReference type="ARBA" id="ARBA00023180"/>
    </source>
</evidence>
<dbReference type="PANTHER" id="PTHR19944:SF99">
    <property type="entry name" value="HLA CLASS II HISTOCOMPATIBILITY ANTIGEN, DRB1 BETA CHAIN"/>
    <property type="match status" value="1"/>
</dbReference>
<organism evidence="8 9">
    <name type="scientific">Oreochromis aureus</name>
    <name type="common">Israeli tilapia</name>
    <name type="synonym">Chromis aureus</name>
    <dbReference type="NCBI Taxonomy" id="47969"/>
    <lineage>
        <taxon>Eukaryota</taxon>
        <taxon>Metazoa</taxon>
        <taxon>Chordata</taxon>
        <taxon>Craniata</taxon>
        <taxon>Vertebrata</taxon>
        <taxon>Euteleostomi</taxon>
        <taxon>Actinopterygii</taxon>
        <taxon>Neopterygii</taxon>
        <taxon>Teleostei</taxon>
        <taxon>Neoteleostei</taxon>
        <taxon>Acanthomorphata</taxon>
        <taxon>Ovalentaria</taxon>
        <taxon>Cichlomorphae</taxon>
        <taxon>Cichliformes</taxon>
        <taxon>Cichlidae</taxon>
        <taxon>African cichlids</taxon>
        <taxon>Pseudocrenilabrinae</taxon>
        <taxon>Oreochromini</taxon>
        <taxon>Oreochromis</taxon>
    </lineage>
</organism>
<dbReference type="Gene3D" id="2.60.40.10">
    <property type="entry name" value="Immunoglobulins"/>
    <property type="match status" value="1"/>
</dbReference>
<evidence type="ECO:0000313" key="9">
    <source>
        <dbReference type="Proteomes" id="UP000472276"/>
    </source>
</evidence>
<dbReference type="GO" id="GO:0019882">
    <property type="term" value="P:antigen processing and presentation"/>
    <property type="evidence" value="ECO:0007669"/>
    <property type="project" value="InterPro"/>
</dbReference>
<reference evidence="8" key="1">
    <citation type="submission" date="2025-08" db="UniProtKB">
        <authorList>
            <consortium name="Ensembl"/>
        </authorList>
    </citation>
    <scope>IDENTIFICATION</scope>
</reference>
<dbReference type="Pfam" id="PF00969">
    <property type="entry name" value="MHC_II_beta"/>
    <property type="match status" value="1"/>
</dbReference>
<evidence type="ECO:0000256" key="3">
    <source>
        <dbReference type="ARBA" id="ARBA00022989"/>
    </source>
</evidence>
<dbReference type="InterPro" id="IPR013783">
    <property type="entry name" value="Ig-like_fold"/>
</dbReference>
<proteinExistence type="predicted"/>
<evidence type="ECO:0000256" key="1">
    <source>
        <dbReference type="ARBA" id="ARBA00004479"/>
    </source>
</evidence>
<dbReference type="InterPro" id="IPR014745">
    <property type="entry name" value="MHC_II_a/b_N"/>
</dbReference>
<dbReference type="InterPro" id="IPR050160">
    <property type="entry name" value="MHC/Immunoglobulin"/>
</dbReference>
<reference evidence="8" key="2">
    <citation type="submission" date="2025-09" db="UniProtKB">
        <authorList>
            <consortium name="Ensembl"/>
        </authorList>
    </citation>
    <scope>IDENTIFICATION</scope>
</reference>
<dbReference type="InterPro" id="IPR000353">
    <property type="entry name" value="MHC_II_b_N"/>
</dbReference>
<evidence type="ECO:0000256" key="2">
    <source>
        <dbReference type="ARBA" id="ARBA00022692"/>
    </source>
</evidence>
<dbReference type="SUPFAM" id="SSF54452">
    <property type="entry name" value="MHC antigen-recognition domain"/>
    <property type="match status" value="1"/>
</dbReference>
<accession>A0A668SYH0</accession>
<dbReference type="SMART" id="SM00921">
    <property type="entry name" value="MHC_II_beta"/>
    <property type="match status" value="1"/>
</dbReference>
<evidence type="ECO:0000313" key="8">
    <source>
        <dbReference type="Ensembl" id="ENSOABP00000019151.2"/>
    </source>
</evidence>
<evidence type="ECO:0000256" key="4">
    <source>
        <dbReference type="ARBA" id="ARBA00023157"/>
    </source>
</evidence>
<feature type="domain" description="Ig-like" evidence="7">
    <location>
        <begin position="130"/>
        <end position="219"/>
    </location>
</feature>
<dbReference type="Ensembl" id="ENSOABT00000019734.2">
    <property type="protein sequence ID" value="ENSOABP00000019151.2"/>
    <property type="gene ID" value="ENSOABG00000027670.1"/>
</dbReference>
<comment type="subcellular location">
    <subcellularLocation>
        <location evidence="1">Membrane</location>
        <topology evidence="1">Single-pass type I membrane protein</topology>
    </subcellularLocation>
</comment>
<dbReference type="InterPro" id="IPR011162">
    <property type="entry name" value="MHC_I/II-like_Ag-recog"/>
</dbReference>
<dbReference type="Pfam" id="PF07654">
    <property type="entry name" value="C1-set"/>
    <property type="match status" value="1"/>
</dbReference>
<dbReference type="InterPro" id="IPR007110">
    <property type="entry name" value="Ig-like_dom"/>
</dbReference>
<evidence type="ECO:0000259" key="7">
    <source>
        <dbReference type="PROSITE" id="PS50835"/>
    </source>
</evidence>
<dbReference type="PROSITE" id="PS50835">
    <property type="entry name" value="IG_LIKE"/>
    <property type="match status" value="1"/>
</dbReference>
<name>A0A668SYH0_OREAU</name>
<sequence length="251" mass="29141">MKVCIKIKNKQIRHVLLLDLLLLHSLHFTVVLFCSSDGFLEYIVDRCEFNSTELKDMEYIYSHYYNKIEYIRFSSSVGEYVGFTEYGVMLAEILNNNTALLNSSRQMITEYCYHNIDVHDQAIIAKSVQPRVRIKSKTPLSGQHPAMLVCSIYDFFPNKIKVRWLRDEQEVTSDVTSTEVMPNGDWYYQTHSYLEYTPRSGENISCVVEHVSLSEPLITDWGKYLSVSSILTLGLILLLAGFIFYRWKARG</sequence>
<keyword evidence="6" id="KW-0472">Membrane</keyword>
<dbReference type="PANTHER" id="PTHR19944">
    <property type="entry name" value="MHC CLASS II-RELATED"/>
    <property type="match status" value="1"/>
</dbReference>
<dbReference type="SUPFAM" id="SSF48726">
    <property type="entry name" value="Immunoglobulin"/>
    <property type="match status" value="1"/>
</dbReference>
<dbReference type="InterPro" id="IPR003597">
    <property type="entry name" value="Ig_C1-set"/>
</dbReference>
<dbReference type="SMART" id="SM00407">
    <property type="entry name" value="IGc1"/>
    <property type="match status" value="1"/>
</dbReference>
<dbReference type="InterPro" id="IPR036179">
    <property type="entry name" value="Ig-like_dom_sf"/>
</dbReference>
<dbReference type="Proteomes" id="UP000472276">
    <property type="component" value="Unassembled WGS sequence"/>
</dbReference>
<dbReference type="GO" id="GO:0006955">
    <property type="term" value="P:immune response"/>
    <property type="evidence" value="ECO:0007669"/>
    <property type="project" value="InterPro"/>
</dbReference>
<dbReference type="Gene3D" id="3.10.320.10">
    <property type="entry name" value="Class II Histocompatibility Antigen, M Beta Chain, Chain B, domain 1"/>
    <property type="match status" value="1"/>
</dbReference>
<keyword evidence="4" id="KW-1015">Disulfide bond</keyword>
<feature type="transmembrane region" description="Helical" evidence="6">
    <location>
        <begin position="224"/>
        <end position="245"/>
    </location>
</feature>
<evidence type="ECO:0000256" key="6">
    <source>
        <dbReference type="SAM" id="Phobius"/>
    </source>
</evidence>
<dbReference type="AlphaFoldDB" id="A0A668SYH0"/>
<dbReference type="GO" id="GO:0042613">
    <property type="term" value="C:MHC class II protein complex"/>
    <property type="evidence" value="ECO:0007669"/>
    <property type="project" value="InterPro"/>
</dbReference>
<keyword evidence="9" id="KW-1185">Reference proteome</keyword>